<reference evidence="2" key="1">
    <citation type="journal article" date="2019" name="Int. J. Syst. Evol. Microbiol.">
        <title>The Global Catalogue of Microorganisms (GCM) 10K type strain sequencing project: providing services to taxonomists for standard genome sequencing and annotation.</title>
        <authorList>
            <consortium name="The Broad Institute Genomics Platform"/>
            <consortium name="The Broad Institute Genome Sequencing Center for Infectious Disease"/>
            <person name="Wu L."/>
            <person name="Ma J."/>
        </authorList>
    </citation>
    <scope>NUCLEOTIDE SEQUENCE [LARGE SCALE GENOMIC DNA]</scope>
    <source>
        <strain evidence="2">ZS-22-S1</strain>
    </source>
</reference>
<evidence type="ECO:0000313" key="2">
    <source>
        <dbReference type="Proteomes" id="UP001595859"/>
    </source>
</evidence>
<gene>
    <name evidence="1" type="ORF">ACFPCV_21875</name>
</gene>
<accession>A0ABV9S3C6</accession>
<proteinExistence type="predicted"/>
<dbReference type="InterPro" id="IPR011044">
    <property type="entry name" value="Quino_amine_DH_bsu"/>
</dbReference>
<keyword evidence="2" id="KW-1185">Reference proteome</keyword>
<organism evidence="1 2">
    <name type="scientific">Actinophytocola glycyrrhizae</name>
    <dbReference type="NCBI Taxonomy" id="2044873"/>
    <lineage>
        <taxon>Bacteria</taxon>
        <taxon>Bacillati</taxon>
        <taxon>Actinomycetota</taxon>
        <taxon>Actinomycetes</taxon>
        <taxon>Pseudonocardiales</taxon>
        <taxon>Pseudonocardiaceae</taxon>
    </lineage>
</organism>
<dbReference type="SUPFAM" id="SSF50969">
    <property type="entry name" value="YVTN repeat-like/Quinoprotein amine dehydrogenase"/>
    <property type="match status" value="1"/>
</dbReference>
<evidence type="ECO:0008006" key="3">
    <source>
        <dbReference type="Google" id="ProtNLM"/>
    </source>
</evidence>
<protein>
    <recommendedName>
        <fullName evidence="3">WD40 repeat protein</fullName>
    </recommendedName>
</protein>
<sequence length="328" mass="34455">MNTREVPVAATVRLDHRVHCVRPCAGGFAAVSADGEVTVLDKGLRVVRRLGLGGRVGDVAIARDGTAWAWAATGRLWLGEPGGLAKDVPLPDEVACRWLPSGQAVWVAIGTGDEVCVELRDPDHRVRATVTVPDPFGGSMVMLCDHPHDDAVVLWIAAGRDGQESWLLTDGATGPRAERLPAGGSRPALFLPDGRSLLTADDHRIAHVSWPDGAELGALGWADVDREAVEDGGDAPGELVLLPGGHVAWTTRSGRIRTVDLAAMSVVDEITLTGHPLRPAAALHPALAGAENLCTDFDHAVPGADGSVLTVHRADTLVLSALRDWSPA</sequence>
<dbReference type="RefSeq" id="WP_378058141.1">
    <property type="nucleotide sequence ID" value="NZ_JBHSIS010000010.1"/>
</dbReference>
<comment type="caution">
    <text evidence="1">The sequence shown here is derived from an EMBL/GenBank/DDBJ whole genome shotgun (WGS) entry which is preliminary data.</text>
</comment>
<dbReference type="Proteomes" id="UP001595859">
    <property type="component" value="Unassembled WGS sequence"/>
</dbReference>
<name>A0ABV9S3C6_9PSEU</name>
<evidence type="ECO:0000313" key="1">
    <source>
        <dbReference type="EMBL" id="MFC4856160.1"/>
    </source>
</evidence>
<dbReference type="EMBL" id="JBHSIS010000010">
    <property type="protein sequence ID" value="MFC4856160.1"/>
    <property type="molecule type" value="Genomic_DNA"/>
</dbReference>